<evidence type="ECO:0000256" key="1">
    <source>
        <dbReference type="ARBA" id="ARBA00022737"/>
    </source>
</evidence>
<feature type="domain" description="SPX" evidence="6">
    <location>
        <begin position="1"/>
        <end position="144"/>
    </location>
</feature>
<feature type="repeat" description="ANK" evidence="4">
    <location>
        <begin position="458"/>
        <end position="490"/>
    </location>
</feature>
<dbReference type="InterPro" id="IPR004331">
    <property type="entry name" value="SPX_dom"/>
</dbReference>
<dbReference type="OrthoDB" id="197419at2759"/>
<keyword evidence="3 4" id="KW-0040">ANK repeat</keyword>
<keyword evidence="1" id="KW-0677">Repeat</keyword>
<feature type="compositionally biased region" description="Polar residues" evidence="5">
    <location>
        <begin position="621"/>
        <end position="630"/>
    </location>
</feature>
<dbReference type="Pfam" id="PF03009">
    <property type="entry name" value="GDPD"/>
    <property type="match status" value="1"/>
</dbReference>
<dbReference type="PANTHER" id="PTHR22958">
    <property type="entry name" value="GLYCEROPHOSPHORYL DIESTER PHOSPHODIESTERASE"/>
    <property type="match status" value="1"/>
</dbReference>
<dbReference type="Pfam" id="PF12796">
    <property type="entry name" value="Ank_2"/>
    <property type="match status" value="3"/>
</dbReference>
<dbReference type="PROSITE" id="PS50088">
    <property type="entry name" value="ANK_REPEAT"/>
    <property type="match status" value="3"/>
</dbReference>
<feature type="repeat" description="ANK" evidence="4">
    <location>
        <begin position="529"/>
        <end position="561"/>
    </location>
</feature>
<dbReference type="VEuPathDB" id="FungiDB:ASPCADRAFT_206268"/>
<proteinExistence type="predicted"/>
<dbReference type="CDD" id="cd08606">
    <property type="entry name" value="GDPD_YPL110cp_fungi"/>
    <property type="match status" value="1"/>
</dbReference>
<dbReference type="Proteomes" id="UP000188318">
    <property type="component" value="Unassembled WGS sequence"/>
</dbReference>
<dbReference type="GO" id="GO:0046475">
    <property type="term" value="P:glycerophospholipid catabolic process"/>
    <property type="evidence" value="ECO:0007669"/>
    <property type="project" value="TreeGrafter"/>
</dbReference>
<dbReference type="AlphaFoldDB" id="A0A1R3RSG6"/>
<evidence type="ECO:0000313" key="8">
    <source>
        <dbReference type="EMBL" id="OOF97439.1"/>
    </source>
</evidence>
<evidence type="ECO:0000256" key="2">
    <source>
        <dbReference type="ARBA" id="ARBA00022801"/>
    </source>
</evidence>
<organism evidence="8 9">
    <name type="scientific">Aspergillus carbonarius (strain ITEM 5010)</name>
    <dbReference type="NCBI Taxonomy" id="602072"/>
    <lineage>
        <taxon>Eukaryota</taxon>
        <taxon>Fungi</taxon>
        <taxon>Dikarya</taxon>
        <taxon>Ascomycota</taxon>
        <taxon>Pezizomycotina</taxon>
        <taxon>Eurotiomycetes</taxon>
        <taxon>Eurotiomycetidae</taxon>
        <taxon>Eurotiales</taxon>
        <taxon>Aspergillaceae</taxon>
        <taxon>Aspergillus</taxon>
        <taxon>Aspergillus subgen. Circumdati</taxon>
    </lineage>
</organism>
<evidence type="ECO:0000256" key="3">
    <source>
        <dbReference type="ARBA" id="ARBA00023043"/>
    </source>
</evidence>
<dbReference type="SMART" id="SM00248">
    <property type="entry name" value="ANK"/>
    <property type="match status" value="7"/>
</dbReference>
<keyword evidence="9" id="KW-1185">Reference proteome</keyword>
<dbReference type="PANTHER" id="PTHR22958:SF1">
    <property type="entry name" value="GLYCEROPHOSPHOCHOLINE PHOSPHODIESTERASE GPCPD1"/>
    <property type="match status" value="1"/>
</dbReference>
<evidence type="ECO:0000259" key="6">
    <source>
        <dbReference type="PROSITE" id="PS51382"/>
    </source>
</evidence>
<dbReference type="InterPro" id="IPR057506">
    <property type="entry name" value="C2_GPCPD1"/>
</dbReference>
<evidence type="ECO:0000256" key="4">
    <source>
        <dbReference type="PROSITE-ProRule" id="PRU00023"/>
    </source>
</evidence>
<dbReference type="SUPFAM" id="SSF51695">
    <property type="entry name" value="PLC-like phosphodiesterases"/>
    <property type="match status" value="1"/>
</dbReference>
<dbReference type="GO" id="GO:0047389">
    <property type="term" value="F:glycerophosphocholine phosphodiesterase activity"/>
    <property type="evidence" value="ECO:0007669"/>
    <property type="project" value="TreeGrafter"/>
</dbReference>
<feature type="repeat" description="ANK" evidence="4">
    <location>
        <begin position="491"/>
        <end position="523"/>
    </location>
</feature>
<dbReference type="InterPro" id="IPR002110">
    <property type="entry name" value="Ankyrin_rpt"/>
</dbReference>
<feature type="region of interest" description="Disordered" evidence="5">
    <location>
        <begin position="1142"/>
        <end position="1163"/>
    </location>
</feature>
<dbReference type="PRINTS" id="PR01415">
    <property type="entry name" value="ANKYRIN"/>
</dbReference>
<dbReference type="InterPro" id="IPR017946">
    <property type="entry name" value="PLC-like_Pdiesterase_TIM-brl"/>
</dbReference>
<accession>A0A1R3RSG6</accession>
<dbReference type="InterPro" id="IPR036770">
    <property type="entry name" value="Ankyrin_rpt-contain_sf"/>
</dbReference>
<sequence>MKFGRNLPRNMVPEWSSSYIRYKALKKLIKAAAENVKAGLDADLAGFFYSLDRNLEDVDYFYNKKYADFSRRLKLLEDRYGQSLDGGQRLDSEDVEDLLAALLELRGQLRKLQWYGEVNRRGFIKITKKLDKKVGAQAQQKYLETKVEPAPFASNTRVTDALKKINDRLSILGEQKINDDASSTRSSLSLKKGPARPNLNLPASMLLTVDEALRKDDTHVLLELLETLKAAADESGEDVYPKVLNSLLQRAIFYRSKACISVLLGRMDTLDEDDDINKRNCVHRLVISIGRAQSTTDSEQSASLVLDFPLETSNYITPAALPTLQPPRSVVMEADLPSHLDRSDPSVSLLQHLLDQLKPNQRGALIAKDIAGRTPLHYAAQYGFKVVCEVIIEHLQAWDLFDVTEGIDNPRWQDNDGWAPLHLSVVGGHPLTTQALLESENWHGANKDKAKIRKQVSRSSAVLALATKANFVDIVRLLVEAGVDINYQDEQGETALHVAARFGHDQCAKILLDGNDEQKADTELAENTYSWTPLFIACVDGSLSVAELLIEAGANLERYDSSGWTAQEHASLRGHLDIARCLAKVIPQPEITEVEPVIPVPALSSEPPSPPPSSLAERRSNGNPGASSLRNAEPIKTFGHRYLTDESMILVSLGTMDMRTHMEAVNLDRIPMENAHSTQLDTALSLVVSASGAHGEPEVIDLPVQDNISTEPIVFHAADATKVRLLFDLIPTYAGSKDKVVGRGVALLSSIKPTVGSHRINLKGDSTVPIVAANTLEVIGSVTFNFLIITPFKHPNMTITGDQTYWKSMSSTMVIGHRGLGKNMASRNSLQLGENTIQSFIAAANLGASYVEFDVQLTKDHVPVIYHDFLVSETGIDAPVHTLTLEQFLQLGDKGPSRRQGSPARAPDSFGESVNTAFRQRSMSVGGSEYDPSELNEKIKHTRDFKKKGFKGNSRGNHIQAPFATLEELFQKLPKSVGFNIELKYPMLHESEEEEMDTYAVELNSFVDTILTQVYDMGQGRNMIFSSFNPDICLLISFKQPSIPVLFLTDSGASPVGDIRASSLQEAIRFASRWNLLGVVSQAEALVLCPRLVRVVKESGLVCVSYGAINNDPESVKLQVAEGIDAVIVDSVLAIRKGLTEHQSKGDTPGVSPQPSPLARAASGALKESINIPVLNHTEQKDDHLHVKPEVILTSNPQ</sequence>
<reference evidence="9" key="1">
    <citation type="journal article" date="2017" name="Genome Biol.">
        <title>Comparative genomics reveals high biological diversity and specific adaptations in the industrially and medically important fungal genus Aspergillus.</title>
        <authorList>
            <person name="de Vries R.P."/>
            <person name="Riley R."/>
            <person name="Wiebenga A."/>
            <person name="Aguilar-Osorio G."/>
            <person name="Amillis S."/>
            <person name="Uchima C.A."/>
            <person name="Anderluh G."/>
            <person name="Asadollahi M."/>
            <person name="Askin M."/>
            <person name="Barry K."/>
            <person name="Battaglia E."/>
            <person name="Bayram O."/>
            <person name="Benocci T."/>
            <person name="Braus-Stromeyer S.A."/>
            <person name="Caldana C."/>
            <person name="Canovas D."/>
            <person name="Cerqueira G.C."/>
            <person name="Chen F."/>
            <person name="Chen W."/>
            <person name="Choi C."/>
            <person name="Clum A."/>
            <person name="Dos Santos R.A."/>
            <person name="Damasio A.R."/>
            <person name="Diallinas G."/>
            <person name="Emri T."/>
            <person name="Fekete E."/>
            <person name="Flipphi M."/>
            <person name="Freyberg S."/>
            <person name="Gallo A."/>
            <person name="Gournas C."/>
            <person name="Habgood R."/>
            <person name="Hainaut M."/>
            <person name="Harispe M.L."/>
            <person name="Henrissat B."/>
            <person name="Hilden K.S."/>
            <person name="Hope R."/>
            <person name="Hossain A."/>
            <person name="Karabika E."/>
            <person name="Karaffa L."/>
            <person name="Karanyi Z."/>
            <person name="Krasevec N."/>
            <person name="Kuo A."/>
            <person name="Kusch H."/>
            <person name="LaButti K."/>
            <person name="Lagendijk E.L."/>
            <person name="Lapidus A."/>
            <person name="Levasseur A."/>
            <person name="Lindquist E."/>
            <person name="Lipzen A."/>
            <person name="Logrieco A.F."/>
            <person name="MacCabe A."/>
            <person name="Maekelae M.R."/>
            <person name="Malavazi I."/>
            <person name="Melin P."/>
            <person name="Meyer V."/>
            <person name="Mielnichuk N."/>
            <person name="Miskei M."/>
            <person name="Molnar A.P."/>
            <person name="Mule G."/>
            <person name="Ngan C.Y."/>
            <person name="Orejas M."/>
            <person name="Orosz E."/>
            <person name="Ouedraogo J.P."/>
            <person name="Overkamp K.M."/>
            <person name="Park H.-S."/>
            <person name="Perrone G."/>
            <person name="Piumi F."/>
            <person name="Punt P.J."/>
            <person name="Ram A.F."/>
            <person name="Ramon A."/>
            <person name="Rauscher S."/>
            <person name="Record E."/>
            <person name="Riano-Pachon D.M."/>
            <person name="Robert V."/>
            <person name="Roehrig J."/>
            <person name="Ruller R."/>
            <person name="Salamov A."/>
            <person name="Salih N.S."/>
            <person name="Samson R.A."/>
            <person name="Sandor E."/>
            <person name="Sanguinetti M."/>
            <person name="Schuetze T."/>
            <person name="Sepcic K."/>
            <person name="Shelest E."/>
            <person name="Sherlock G."/>
            <person name="Sophianopoulou V."/>
            <person name="Squina F.M."/>
            <person name="Sun H."/>
            <person name="Susca A."/>
            <person name="Todd R.B."/>
            <person name="Tsang A."/>
            <person name="Unkles S.E."/>
            <person name="van de Wiele N."/>
            <person name="van Rossen-Uffink D."/>
            <person name="Oliveira J.V."/>
            <person name="Vesth T.C."/>
            <person name="Visser J."/>
            <person name="Yu J.-H."/>
            <person name="Zhou M."/>
            <person name="Andersen M.R."/>
            <person name="Archer D.B."/>
            <person name="Baker S.E."/>
            <person name="Benoit I."/>
            <person name="Brakhage A.A."/>
            <person name="Braus G.H."/>
            <person name="Fischer R."/>
            <person name="Frisvad J.C."/>
            <person name="Goldman G.H."/>
            <person name="Houbraken J."/>
            <person name="Oakley B."/>
            <person name="Pocsi I."/>
            <person name="Scazzocchio C."/>
            <person name="Seiboth B."/>
            <person name="vanKuyk P.A."/>
            <person name="Wortman J."/>
            <person name="Dyer P.S."/>
            <person name="Grigoriev I.V."/>
        </authorList>
    </citation>
    <scope>NUCLEOTIDE SEQUENCE [LARGE SCALE GENOMIC DNA]</scope>
    <source>
        <strain evidence="9">ITEM 5010</strain>
    </source>
</reference>
<dbReference type="Gene3D" id="1.25.40.20">
    <property type="entry name" value="Ankyrin repeat-containing domain"/>
    <property type="match status" value="2"/>
</dbReference>
<feature type="region of interest" description="Disordered" evidence="5">
    <location>
        <begin position="892"/>
        <end position="913"/>
    </location>
</feature>
<dbReference type="PROSITE" id="PS51704">
    <property type="entry name" value="GP_PDE"/>
    <property type="match status" value="1"/>
</dbReference>
<evidence type="ECO:0008006" key="10">
    <source>
        <dbReference type="Google" id="ProtNLM"/>
    </source>
</evidence>
<feature type="region of interest" description="Disordered" evidence="5">
    <location>
        <begin position="600"/>
        <end position="631"/>
    </location>
</feature>
<keyword evidence="2" id="KW-0378">Hydrolase</keyword>
<protein>
    <recommendedName>
        <fullName evidence="10">GDPD-domain-containing protein</fullName>
    </recommendedName>
</protein>
<name>A0A1R3RSG6_ASPC5</name>
<dbReference type="InterPro" id="IPR051578">
    <property type="entry name" value="GDPD"/>
</dbReference>
<dbReference type="OMA" id="WTPMEHA"/>
<dbReference type="PROSITE" id="PS50297">
    <property type="entry name" value="ANK_REP_REGION"/>
    <property type="match status" value="3"/>
</dbReference>
<dbReference type="Pfam" id="PF25329">
    <property type="entry name" value="C2_GDE1"/>
    <property type="match status" value="1"/>
</dbReference>
<gene>
    <name evidence="8" type="ORF">ASPCADRAFT_206268</name>
</gene>
<dbReference type="PROSITE" id="PS51382">
    <property type="entry name" value="SPX"/>
    <property type="match status" value="1"/>
</dbReference>
<evidence type="ECO:0000259" key="7">
    <source>
        <dbReference type="PROSITE" id="PS51704"/>
    </source>
</evidence>
<dbReference type="Gene3D" id="3.20.20.190">
    <property type="entry name" value="Phosphatidylinositol (PI) phosphodiesterase"/>
    <property type="match status" value="1"/>
</dbReference>
<evidence type="ECO:0000256" key="5">
    <source>
        <dbReference type="SAM" id="MobiDB-lite"/>
    </source>
</evidence>
<feature type="domain" description="GP-PDE" evidence="7">
    <location>
        <begin position="812"/>
        <end position="1139"/>
    </location>
</feature>
<dbReference type="STRING" id="602072.A0A1R3RSG6"/>
<dbReference type="Pfam" id="PF03105">
    <property type="entry name" value="SPX"/>
    <property type="match status" value="2"/>
</dbReference>
<dbReference type="EMBL" id="KV907497">
    <property type="protein sequence ID" value="OOF97439.1"/>
    <property type="molecule type" value="Genomic_DNA"/>
</dbReference>
<evidence type="ECO:0000313" key="9">
    <source>
        <dbReference type="Proteomes" id="UP000188318"/>
    </source>
</evidence>
<dbReference type="SUPFAM" id="SSF48403">
    <property type="entry name" value="Ankyrin repeat"/>
    <property type="match status" value="1"/>
</dbReference>
<dbReference type="CDD" id="cd14484">
    <property type="entry name" value="SPX_GDE1_like"/>
    <property type="match status" value="1"/>
</dbReference>
<dbReference type="InterPro" id="IPR030395">
    <property type="entry name" value="GP_PDE_dom"/>
</dbReference>